<protein>
    <submittedName>
        <fullName evidence="2">Uncharacterized protein</fullName>
    </submittedName>
</protein>
<name>A0A5N5J578_9ROSI</name>
<keyword evidence="1" id="KW-0472">Membrane</keyword>
<sequence>MEGAVCSNSVSLESFLSSFMEAVVLETAIAASKALALSLHMGFLGSGVCVMLYFRGAIFARAWRDFLFFVYFAFMIGSLSDESSVLPEESGTSPGFPLTELLPKKKSDLDNHDGRKGLENFNATIPVIMEGLVCSNAVVVEGFLSSIIETVVLETAIAAWKAFALSLFMVQCLCCFE</sequence>
<evidence type="ECO:0000256" key="1">
    <source>
        <dbReference type="SAM" id="Phobius"/>
    </source>
</evidence>
<reference evidence="3" key="1">
    <citation type="journal article" date="2019" name="Gigascience">
        <title>De novo genome assembly of the endangered Acer yangbiense, a plant species with extremely small populations endemic to Yunnan Province, China.</title>
        <authorList>
            <person name="Yang J."/>
            <person name="Wariss H.M."/>
            <person name="Tao L."/>
            <person name="Zhang R."/>
            <person name="Yun Q."/>
            <person name="Hollingsworth P."/>
            <person name="Dao Z."/>
            <person name="Luo G."/>
            <person name="Guo H."/>
            <person name="Ma Y."/>
            <person name="Sun W."/>
        </authorList>
    </citation>
    <scope>NUCLEOTIDE SEQUENCE [LARGE SCALE GENOMIC DNA]</scope>
    <source>
        <strain evidence="3">cv. br00</strain>
    </source>
</reference>
<dbReference type="AlphaFoldDB" id="A0A5N5J578"/>
<proteinExistence type="predicted"/>
<accession>A0A5N5J578</accession>
<dbReference type="Proteomes" id="UP000326939">
    <property type="component" value="Chromosome 18"/>
</dbReference>
<evidence type="ECO:0000313" key="3">
    <source>
        <dbReference type="Proteomes" id="UP000326939"/>
    </source>
</evidence>
<keyword evidence="1" id="KW-1133">Transmembrane helix</keyword>
<gene>
    <name evidence="2" type="ORF">DKX38_027788</name>
</gene>
<evidence type="ECO:0000313" key="2">
    <source>
        <dbReference type="EMBL" id="KAB5513882.1"/>
    </source>
</evidence>
<feature type="transmembrane region" description="Helical" evidence="1">
    <location>
        <begin position="34"/>
        <end position="54"/>
    </location>
</feature>
<dbReference type="EMBL" id="VDCV01000018">
    <property type="protein sequence ID" value="KAB5513882.1"/>
    <property type="molecule type" value="Genomic_DNA"/>
</dbReference>
<comment type="caution">
    <text evidence="2">The sequence shown here is derived from an EMBL/GenBank/DDBJ whole genome shotgun (WGS) entry which is preliminary data.</text>
</comment>
<keyword evidence="1" id="KW-0812">Transmembrane</keyword>
<organism evidence="2 3">
    <name type="scientific">Salix brachista</name>
    <dbReference type="NCBI Taxonomy" id="2182728"/>
    <lineage>
        <taxon>Eukaryota</taxon>
        <taxon>Viridiplantae</taxon>
        <taxon>Streptophyta</taxon>
        <taxon>Embryophyta</taxon>
        <taxon>Tracheophyta</taxon>
        <taxon>Spermatophyta</taxon>
        <taxon>Magnoliopsida</taxon>
        <taxon>eudicotyledons</taxon>
        <taxon>Gunneridae</taxon>
        <taxon>Pentapetalae</taxon>
        <taxon>rosids</taxon>
        <taxon>fabids</taxon>
        <taxon>Malpighiales</taxon>
        <taxon>Salicaceae</taxon>
        <taxon>Saliceae</taxon>
        <taxon>Salix</taxon>
    </lineage>
</organism>
<keyword evidence="3" id="KW-1185">Reference proteome</keyword>